<proteinExistence type="predicted"/>
<evidence type="ECO:0000313" key="2">
    <source>
        <dbReference type="Proteomes" id="UP000092460"/>
    </source>
</evidence>
<sequence>MPNIWFKIVGSCVYENIGSCQNWENFAVSNDFCTIGSETYCWKTVKYQLKITSEELRHQEVDRKSQQECESMLMIGEVGVVVVNNIMCDKDRTKLPMKAYFAKQNLNGQKSGERTLSLFLTIANIKIGAELFLTETKAETGDRGTREINNDVAKSIYAKHLVWIGIKPSSISFQEAELKGAELESFSVLGSFGVILEEDMIFTLAYGKAVKGGALLLILLKQKFPNSKITIEDYLGYGLTRYEKNLSDEKSAKVKMKSKEGKIFLIQLENKIKINSNASAKILLPESKLQDRAKCVRCEGIPSGLIPGVLPAGILSEKLPDICRVRNVNNPKNIQDFPVEILKWNTCKENLSDLDNDLICLTNSDCAEFNGGEPLICGGRSETLTITTFCNRYCVQLCTDYYKIRENEMQLQNFCV</sequence>
<keyword evidence="2" id="KW-1185">Reference proteome</keyword>
<dbReference type="EMBL" id="JXJN01003534">
    <property type="status" value="NOT_ANNOTATED_CDS"/>
    <property type="molecule type" value="Genomic_DNA"/>
</dbReference>
<reference evidence="2" key="1">
    <citation type="submission" date="2015-01" db="EMBL/GenBank/DDBJ databases">
        <authorList>
            <person name="Aksoy S."/>
            <person name="Warren W."/>
            <person name="Wilson R.K."/>
        </authorList>
    </citation>
    <scope>NUCLEOTIDE SEQUENCE [LARGE SCALE GENOMIC DNA]</scope>
    <source>
        <strain evidence="2">IAEA</strain>
    </source>
</reference>
<reference evidence="1" key="2">
    <citation type="submission" date="2020-05" db="UniProtKB">
        <authorList>
            <consortium name="EnsemblMetazoa"/>
        </authorList>
    </citation>
    <scope>IDENTIFICATION</scope>
    <source>
        <strain evidence="1">IAEA</strain>
    </source>
</reference>
<name>A0A1B0AU67_9MUSC</name>
<dbReference type="EMBL" id="JXJN01003533">
    <property type="status" value="NOT_ANNOTATED_CDS"/>
    <property type="molecule type" value="Genomic_DNA"/>
</dbReference>
<dbReference type="EnsemblMetazoa" id="GPPI008766-RA">
    <property type="protein sequence ID" value="GPPI008766-PA"/>
    <property type="gene ID" value="GPPI008766"/>
</dbReference>
<evidence type="ECO:0000313" key="1">
    <source>
        <dbReference type="EnsemblMetazoa" id="GPPI008766-PA"/>
    </source>
</evidence>
<dbReference type="AlphaFoldDB" id="A0A1B0AU67"/>
<dbReference type="VEuPathDB" id="VectorBase:GPPI008766"/>
<organism evidence="1 2">
    <name type="scientific">Glossina palpalis gambiensis</name>
    <dbReference type="NCBI Taxonomy" id="67801"/>
    <lineage>
        <taxon>Eukaryota</taxon>
        <taxon>Metazoa</taxon>
        <taxon>Ecdysozoa</taxon>
        <taxon>Arthropoda</taxon>
        <taxon>Hexapoda</taxon>
        <taxon>Insecta</taxon>
        <taxon>Pterygota</taxon>
        <taxon>Neoptera</taxon>
        <taxon>Endopterygota</taxon>
        <taxon>Diptera</taxon>
        <taxon>Brachycera</taxon>
        <taxon>Muscomorpha</taxon>
        <taxon>Hippoboscoidea</taxon>
        <taxon>Glossinidae</taxon>
        <taxon>Glossina</taxon>
    </lineage>
</organism>
<accession>A0A1B0AU67</accession>
<dbReference type="Proteomes" id="UP000092460">
    <property type="component" value="Unassembled WGS sequence"/>
</dbReference>
<protein>
    <submittedName>
        <fullName evidence="1">Uncharacterized protein</fullName>
    </submittedName>
</protein>